<gene>
    <name evidence="7" type="ORF">RND71_023396</name>
</gene>
<dbReference type="AlphaFoldDB" id="A0AAE1RVI6"/>
<reference evidence="7" key="1">
    <citation type="submission" date="2023-12" db="EMBL/GenBank/DDBJ databases">
        <title>Genome assembly of Anisodus tanguticus.</title>
        <authorList>
            <person name="Wang Y.-J."/>
        </authorList>
    </citation>
    <scope>NUCLEOTIDE SEQUENCE</scope>
    <source>
        <strain evidence="7">KB-2021</strain>
        <tissue evidence="7">Leaf</tissue>
    </source>
</reference>
<keyword evidence="3" id="KW-0158">Chromosome</keyword>
<comment type="caution">
    <text evidence="7">The sequence shown here is derived from an EMBL/GenBank/DDBJ whole genome shotgun (WGS) entry which is preliminary data.</text>
</comment>
<dbReference type="InterPro" id="IPR044597">
    <property type="entry name" value="SMH1-6"/>
</dbReference>
<feature type="region of interest" description="Disordered" evidence="6">
    <location>
        <begin position="106"/>
        <end position="133"/>
    </location>
</feature>
<dbReference type="GO" id="GO:0005694">
    <property type="term" value="C:chromosome"/>
    <property type="evidence" value="ECO:0007669"/>
    <property type="project" value="UniProtKB-SubCell"/>
</dbReference>
<evidence type="ECO:0000256" key="4">
    <source>
        <dbReference type="ARBA" id="ARBA00023125"/>
    </source>
</evidence>
<accession>A0AAE1RVI6</accession>
<evidence type="ECO:0000313" key="7">
    <source>
        <dbReference type="EMBL" id="KAK4357786.1"/>
    </source>
</evidence>
<dbReference type="Proteomes" id="UP001291623">
    <property type="component" value="Unassembled WGS sequence"/>
</dbReference>
<dbReference type="PANTHER" id="PTHR46267">
    <property type="entry name" value="SINGLE MYB HISTONE 4"/>
    <property type="match status" value="1"/>
</dbReference>
<evidence type="ECO:0000256" key="3">
    <source>
        <dbReference type="ARBA" id="ARBA00022454"/>
    </source>
</evidence>
<dbReference type="PANTHER" id="PTHR46267:SF8">
    <property type="entry name" value="TELOMERE REPEAT-BINDING FACTOR 1"/>
    <property type="match status" value="1"/>
</dbReference>
<evidence type="ECO:0000256" key="5">
    <source>
        <dbReference type="ARBA" id="ARBA00023242"/>
    </source>
</evidence>
<dbReference type="EMBL" id="JAVYJV010000012">
    <property type="protein sequence ID" value="KAK4357786.1"/>
    <property type="molecule type" value="Genomic_DNA"/>
</dbReference>
<protein>
    <submittedName>
        <fullName evidence="7">Uncharacterized protein</fullName>
    </submittedName>
</protein>
<keyword evidence="4" id="KW-0238">DNA-binding</keyword>
<proteinExistence type="predicted"/>
<sequence length="133" mass="14512">MEAISNLKEPGDSNKTTIAMYIEMKRKYKMAPKLTSSNRRGNLSVPLLDSSQRTPSKVDRDDINMLTRSQIDLELAKMGNMSPQEAAAAAAQAVAEADAAIAKAEEANREAEAAEAGMKTLQGRSIPRMVRHH</sequence>
<evidence type="ECO:0000256" key="6">
    <source>
        <dbReference type="SAM" id="MobiDB-lite"/>
    </source>
</evidence>
<comment type="subcellular location">
    <subcellularLocation>
        <location evidence="2">Chromosome</location>
    </subcellularLocation>
    <subcellularLocation>
        <location evidence="1">Nucleus</location>
    </subcellularLocation>
</comment>
<feature type="region of interest" description="Disordered" evidence="6">
    <location>
        <begin position="32"/>
        <end position="63"/>
    </location>
</feature>
<evidence type="ECO:0000256" key="1">
    <source>
        <dbReference type="ARBA" id="ARBA00004123"/>
    </source>
</evidence>
<keyword evidence="5" id="KW-0539">Nucleus</keyword>
<dbReference type="GO" id="GO:0003691">
    <property type="term" value="F:double-stranded telomeric DNA binding"/>
    <property type="evidence" value="ECO:0007669"/>
    <property type="project" value="InterPro"/>
</dbReference>
<evidence type="ECO:0000256" key="2">
    <source>
        <dbReference type="ARBA" id="ARBA00004286"/>
    </source>
</evidence>
<organism evidence="7 8">
    <name type="scientific">Anisodus tanguticus</name>
    <dbReference type="NCBI Taxonomy" id="243964"/>
    <lineage>
        <taxon>Eukaryota</taxon>
        <taxon>Viridiplantae</taxon>
        <taxon>Streptophyta</taxon>
        <taxon>Embryophyta</taxon>
        <taxon>Tracheophyta</taxon>
        <taxon>Spermatophyta</taxon>
        <taxon>Magnoliopsida</taxon>
        <taxon>eudicotyledons</taxon>
        <taxon>Gunneridae</taxon>
        <taxon>Pentapetalae</taxon>
        <taxon>asterids</taxon>
        <taxon>lamiids</taxon>
        <taxon>Solanales</taxon>
        <taxon>Solanaceae</taxon>
        <taxon>Solanoideae</taxon>
        <taxon>Hyoscyameae</taxon>
        <taxon>Anisodus</taxon>
    </lineage>
</organism>
<dbReference type="GO" id="GO:0005634">
    <property type="term" value="C:nucleus"/>
    <property type="evidence" value="ECO:0007669"/>
    <property type="project" value="UniProtKB-SubCell"/>
</dbReference>
<keyword evidence="8" id="KW-1185">Reference proteome</keyword>
<evidence type="ECO:0000313" key="8">
    <source>
        <dbReference type="Proteomes" id="UP001291623"/>
    </source>
</evidence>
<name>A0AAE1RVI6_9SOLA</name>